<dbReference type="InterPro" id="IPR044668">
    <property type="entry name" value="PuuD-like"/>
</dbReference>
<keyword evidence="1" id="KW-0315">Glutamine amidotransferase</keyword>
<reference evidence="1 2" key="1">
    <citation type="submission" date="2019-06" db="EMBL/GenBank/DDBJ databases">
        <title>Genomic Encyclopedia of Archaeal and Bacterial Type Strains, Phase II (KMG-II): from individual species to whole genera.</title>
        <authorList>
            <person name="Goeker M."/>
        </authorList>
    </citation>
    <scope>NUCLEOTIDE SEQUENCE [LARGE SCALE GENOMIC DNA]</scope>
    <source>
        <strain evidence="1 2">DSM 7270</strain>
    </source>
</reference>
<dbReference type="Proteomes" id="UP000316993">
    <property type="component" value="Unassembled WGS sequence"/>
</dbReference>
<dbReference type="EMBL" id="VFPV01000002">
    <property type="protein sequence ID" value="TQN03202.1"/>
    <property type="molecule type" value="Genomic_DNA"/>
</dbReference>
<sequence length="358" mass="39379">MLDSQQPLEEPNFIQIPKEPLQRAGEGLREPRKADTFLHRCGKGGATTEAGLCAPTARAPHPLPMPNAPRLKIGLSACFQHADPTRPLFTNKTLQYVEQSIAHWLMSAGAMVVMVPCPTGETARGDVTLQHYAEWLDGVVMHGGADVWPGNYGEEPLREEWIGDRVRDIYDLALVKAFAEVGKPIFGVCRGLQLINVAFGGALYQDIETQHPGALQHRNAVAYDQHFHDIQIVPDSRLAQLYPNLPRARVNSIHHQGIKRVAPDFVVEALSEPDGVPEAIRVKPAPGRGYIAATQWHPEFHKLGSDTLDDTAILNDFLAACAHAKDHPVRPGKPAGLRDRATRLLRGALRRDRKAAGQ</sequence>
<dbReference type="GO" id="GO:0016740">
    <property type="term" value="F:transferase activity"/>
    <property type="evidence" value="ECO:0007669"/>
    <property type="project" value="UniProtKB-KW"/>
</dbReference>
<dbReference type="GO" id="GO:0005829">
    <property type="term" value="C:cytosol"/>
    <property type="evidence" value="ECO:0007669"/>
    <property type="project" value="TreeGrafter"/>
</dbReference>
<evidence type="ECO:0000313" key="2">
    <source>
        <dbReference type="Proteomes" id="UP000316993"/>
    </source>
</evidence>
<dbReference type="SUPFAM" id="SSF52317">
    <property type="entry name" value="Class I glutamine amidotransferase-like"/>
    <property type="match status" value="1"/>
</dbReference>
<dbReference type="CDD" id="cd01745">
    <property type="entry name" value="GATase1_2"/>
    <property type="match status" value="1"/>
</dbReference>
<organism evidence="1 2">
    <name type="scientific">Acidovorax temperans</name>
    <dbReference type="NCBI Taxonomy" id="80878"/>
    <lineage>
        <taxon>Bacteria</taxon>
        <taxon>Pseudomonadati</taxon>
        <taxon>Pseudomonadota</taxon>
        <taxon>Betaproteobacteria</taxon>
        <taxon>Burkholderiales</taxon>
        <taxon>Comamonadaceae</taxon>
        <taxon>Acidovorax</taxon>
    </lineage>
</organism>
<proteinExistence type="predicted"/>
<dbReference type="GO" id="GO:0033969">
    <property type="term" value="F:gamma-glutamyl-gamma-aminobutyrate hydrolase activity"/>
    <property type="evidence" value="ECO:0007669"/>
    <property type="project" value="TreeGrafter"/>
</dbReference>
<keyword evidence="1" id="KW-0808">Transferase</keyword>
<dbReference type="InterPro" id="IPR029062">
    <property type="entry name" value="Class_I_gatase-like"/>
</dbReference>
<accession>A0A543L7A7</accession>
<dbReference type="AlphaFoldDB" id="A0A543L7A7"/>
<dbReference type="Pfam" id="PF07722">
    <property type="entry name" value="Peptidase_C26"/>
    <property type="match status" value="1"/>
</dbReference>
<protein>
    <submittedName>
        <fullName evidence="1">Putative glutamine amidotransferase</fullName>
    </submittedName>
</protein>
<evidence type="ECO:0000313" key="1">
    <source>
        <dbReference type="EMBL" id="TQN03202.1"/>
    </source>
</evidence>
<dbReference type="InterPro" id="IPR011697">
    <property type="entry name" value="Peptidase_C26"/>
</dbReference>
<comment type="caution">
    <text evidence="1">The sequence shown here is derived from an EMBL/GenBank/DDBJ whole genome shotgun (WGS) entry which is preliminary data.</text>
</comment>
<gene>
    <name evidence="1" type="ORF">BDD18_1864</name>
</gene>
<dbReference type="PROSITE" id="PS51273">
    <property type="entry name" value="GATASE_TYPE_1"/>
    <property type="match status" value="1"/>
</dbReference>
<dbReference type="Gene3D" id="3.40.50.880">
    <property type="match status" value="1"/>
</dbReference>
<dbReference type="PANTHER" id="PTHR43235:SF1">
    <property type="entry name" value="GLUTAMINE AMIDOTRANSFERASE PB2B2.05-RELATED"/>
    <property type="match status" value="1"/>
</dbReference>
<name>A0A543L7A7_9BURK</name>
<dbReference type="PANTHER" id="PTHR43235">
    <property type="entry name" value="GLUTAMINE AMIDOTRANSFERASE PB2B2.05-RELATED"/>
    <property type="match status" value="1"/>
</dbReference>
<dbReference type="GO" id="GO:0006598">
    <property type="term" value="P:polyamine catabolic process"/>
    <property type="evidence" value="ECO:0007669"/>
    <property type="project" value="TreeGrafter"/>
</dbReference>